<dbReference type="AlphaFoldDB" id="A0A8H5FRW0"/>
<evidence type="ECO:0000313" key="5">
    <source>
        <dbReference type="Proteomes" id="UP000559027"/>
    </source>
</evidence>
<feature type="region of interest" description="Disordered" evidence="2">
    <location>
        <begin position="214"/>
        <end position="238"/>
    </location>
</feature>
<evidence type="ECO:0000256" key="2">
    <source>
        <dbReference type="SAM" id="MobiDB-lite"/>
    </source>
</evidence>
<dbReference type="EMBL" id="JAACJO010000031">
    <property type="protein sequence ID" value="KAF5346497.1"/>
    <property type="molecule type" value="Genomic_DNA"/>
</dbReference>
<name>A0A8H5FRW0_9AGAR</name>
<keyword evidence="5" id="KW-1185">Reference proteome</keyword>
<sequence length="317" mass="35963">MEAQTLTTGFPYHSQDFDSISKPMDSIQPTETCTLIPELLRPQLSGKTQHLESSDLFGVAHFVPFQPVIFNKDLSLDAVDGYTRQELRCRVYDWFKPVRMKLLSWMYCPAGMGKSAIAQSLAEVLKPMNKPIVTSFFCSRSNADRDDPRRVFTSIAQIVSHSWWEEEGNEPSKWYIYATVLAYVVPRAVDGTSDSEVVHILSPSRLEERESGYLPANKGNPSLEPQNTSIHPKQTRRQSYQVPVNNCIAAEHNRRPRRELTTQHTANSNARNIKFTENTLSIETKKTSPDIRSRRCRPYTGTAWSSTTCGRKTVGIC</sequence>
<proteinExistence type="predicted"/>
<evidence type="ECO:0000313" key="4">
    <source>
        <dbReference type="EMBL" id="KAF5346497.1"/>
    </source>
</evidence>
<protein>
    <recommendedName>
        <fullName evidence="3">Nephrocystin 3-like N-terminal domain-containing protein</fullName>
    </recommendedName>
</protein>
<feature type="compositionally biased region" description="Polar residues" evidence="2">
    <location>
        <begin position="219"/>
        <end position="238"/>
    </location>
</feature>
<dbReference type="Proteomes" id="UP000559027">
    <property type="component" value="Unassembled WGS sequence"/>
</dbReference>
<reference evidence="4 5" key="1">
    <citation type="journal article" date="2020" name="ISME J.">
        <title>Uncovering the hidden diversity of litter-decomposition mechanisms in mushroom-forming fungi.</title>
        <authorList>
            <person name="Floudas D."/>
            <person name="Bentzer J."/>
            <person name="Ahren D."/>
            <person name="Johansson T."/>
            <person name="Persson P."/>
            <person name="Tunlid A."/>
        </authorList>
    </citation>
    <scope>NUCLEOTIDE SEQUENCE [LARGE SCALE GENOMIC DNA]</scope>
    <source>
        <strain evidence="4 5">CBS 146.42</strain>
    </source>
</reference>
<organism evidence="4 5">
    <name type="scientific">Leucocoprinus leucothites</name>
    <dbReference type="NCBI Taxonomy" id="201217"/>
    <lineage>
        <taxon>Eukaryota</taxon>
        <taxon>Fungi</taxon>
        <taxon>Dikarya</taxon>
        <taxon>Basidiomycota</taxon>
        <taxon>Agaricomycotina</taxon>
        <taxon>Agaricomycetes</taxon>
        <taxon>Agaricomycetidae</taxon>
        <taxon>Agaricales</taxon>
        <taxon>Agaricineae</taxon>
        <taxon>Agaricaceae</taxon>
        <taxon>Leucocoprinus</taxon>
    </lineage>
</organism>
<keyword evidence="1" id="KW-0677">Repeat</keyword>
<comment type="caution">
    <text evidence="4">The sequence shown here is derived from an EMBL/GenBank/DDBJ whole genome shotgun (WGS) entry which is preliminary data.</text>
</comment>
<evidence type="ECO:0000259" key="3">
    <source>
        <dbReference type="Pfam" id="PF24883"/>
    </source>
</evidence>
<dbReference type="Pfam" id="PF24883">
    <property type="entry name" value="NPHP3_N"/>
    <property type="match status" value="1"/>
</dbReference>
<dbReference type="InterPro" id="IPR056884">
    <property type="entry name" value="NPHP3-like_N"/>
</dbReference>
<dbReference type="OrthoDB" id="5967843at2759"/>
<accession>A0A8H5FRW0</accession>
<evidence type="ECO:0000256" key="1">
    <source>
        <dbReference type="ARBA" id="ARBA00022737"/>
    </source>
</evidence>
<gene>
    <name evidence="4" type="ORF">D9756_010079</name>
</gene>
<feature type="domain" description="Nephrocystin 3-like N-terminal" evidence="3">
    <location>
        <begin position="93"/>
        <end position="158"/>
    </location>
</feature>